<comment type="similarity">
    <text evidence="1">Belongs to the metallo-beta-lactamase superfamily. Glyoxalase II family.</text>
</comment>
<evidence type="ECO:0000256" key="2">
    <source>
        <dbReference type="ARBA" id="ARBA00022723"/>
    </source>
</evidence>
<keyword evidence="2" id="KW-0479">Metal-binding</keyword>
<keyword evidence="4" id="KW-0862">Zinc</keyword>
<evidence type="ECO:0000256" key="3">
    <source>
        <dbReference type="ARBA" id="ARBA00022801"/>
    </source>
</evidence>
<accession>A0A5N6L3H7</accession>
<dbReference type="EMBL" id="VIBQ01000083">
    <property type="protein sequence ID" value="KAB8664849.1"/>
    <property type="molecule type" value="Genomic_DNA"/>
</dbReference>
<dbReference type="PANTHER" id="PTHR23131:SF0">
    <property type="entry name" value="ENDORIBONUCLEASE LACTB2"/>
    <property type="match status" value="1"/>
</dbReference>
<dbReference type="InterPro" id="IPR050662">
    <property type="entry name" value="Sec-metab_biosynth-thioest"/>
</dbReference>
<dbReference type="InterPro" id="IPR036388">
    <property type="entry name" value="WH-like_DNA-bd_sf"/>
</dbReference>
<dbReference type="InterPro" id="IPR001279">
    <property type="entry name" value="Metallo-B-lactamas"/>
</dbReference>
<evidence type="ECO:0000256" key="4">
    <source>
        <dbReference type="ARBA" id="ARBA00022833"/>
    </source>
</evidence>
<dbReference type="PANTHER" id="PTHR23131">
    <property type="entry name" value="ENDORIBONUCLEASE LACTB2"/>
    <property type="match status" value="1"/>
</dbReference>
<dbReference type="GO" id="GO:0044550">
    <property type="term" value="P:secondary metabolite biosynthetic process"/>
    <property type="evidence" value="ECO:0007669"/>
    <property type="project" value="TreeGrafter"/>
</dbReference>
<evidence type="ECO:0000313" key="6">
    <source>
        <dbReference type="EMBL" id="KAB8664849.1"/>
    </source>
</evidence>
<dbReference type="CDD" id="cd07722">
    <property type="entry name" value="LACTB2-like_MBL-fold"/>
    <property type="match status" value="1"/>
</dbReference>
<dbReference type="FunFam" id="1.10.10.10:FF:000328">
    <property type="entry name" value="Lactamase beta 2"/>
    <property type="match status" value="1"/>
</dbReference>
<evidence type="ECO:0000259" key="5">
    <source>
        <dbReference type="SMART" id="SM00849"/>
    </source>
</evidence>
<sequence length="376" mass="40873">MAVQLPKLPDVERLSSRVIRVLGGNPGKRILLDTGEGHASYAPRLKSLLDSEKCSIERIILSHWHHDHINGVPSVRSLASADVPVYKHQPDFLNLNDGTWKSFENDHKFSIVHDNQSTTIRAVHSPGHTADHMAFLLEEEAALFTADAVLGHGTAVFDDLASYISTLNLFSSLADFTGRAYPGHGAVIEDGKAKVKEYIQHRAQREKQVLDVLSSEKSRDWSSMDIVKVVYKDVPEALHIPAEGGVKQVLEKLAGPFNSLGTPLDGLGILALPLHLTTCPTQLLSFNIKAVGLSSFFAQGVCCLSVHVAEYAFNRADKVWAQATPALAHACRCVLGQVAHNDAALASVLVTALHRALGGRDRRDAAGLVTFDPDRD</sequence>
<dbReference type="InterPro" id="IPR036866">
    <property type="entry name" value="RibonucZ/Hydroxyglut_hydro"/>
</dbReference>
<comment type="caution">
    <text evidence="6">The sequence shown here is derived from an EMBL/GenBank/DDBJ whole genome shotgun (WGS) entry which is preliminary data.</text>
</comment>
<evidence type="ECO:0000256" key="1">
    <source>
        <dbReference type="ARBA" id="ARBA00006759"/>
    </source>
</evidence>
<keyword evidence="3" id="KW-0378">Hydrolase</keyword>
<organism evidence="6 7">
    <name type="scientific">Carpinus fangiana</name>
    <dbReference type="NCBI Taxonomy" id="176857"/>
    <lineage>
        <taxon>Eukaryota</taxon>
        <taxon>Viridiplantae</taxon>
        <taxon>Streptophyta</taxon>
        <taxon>Embryophyta</taxon>
        <taxon>Tracheophyta</taxon>
        <taxon>Spermatophyta</taxon>
        <taxon>Magnoliopsida</taxon>
        <taxon>eudicotyledons</taxon>
        <taxon>Gunneridae</taxon>
        <taxon>Pentapetalae</taxon>
        <taxon>rosids</taxon>
        <taxon>fabids</taxon>
        <taxon>Fagales</taxon>
        <taxon>Betulaceae</taxon>
        <taxon>Carpinus</taxon>
    </lineage>
</organism>
<dbReference type="InterPro" id="IPR041516">
    <property type="entry name" value="LACTB2_WH"/>
</dbReference>
<dbReference type="InterPro" id="IPR047921">
    <property type="entry name" value="LACTB2-like_MBL-fold"/>
</dbReference>
<dbReference type="Gene3D" id="1.10.10.10">
    <property type="entry name" value="Winged helix-like DNA-binding domain superfamily/Winged helix DNA-binding domain"/>
    <property type="match status" value="1"/>
</dbReference>
<dbReference type="GO" id="GO:0016787">
    <property type="term" value="F:hydrolase activity"/>
    <property type="evidence" value="ECO:0007669"/>
    <property type="project" value="UniProtKB-KW"/>
</dbReference>
<dbReference type="AlphaFoldDB" id="A0A5N6L3H7"/>
<reference evidence="6 7" key="1">
    <citation type="submission" date="2019-06" db="EMBL/GenBank/DDBJ databases">
        <title>A chromosomal-level reference genome of Carpinus fangiana (Coryloideae, Betulaceae).</title>
        <authorList>
            <person name="Yang X."/>
            <person name="Wang Z."/>
            <person name="Zhang L."/>
            <person name="Hao G."/>
            <person name="Liu J."/>
            <person name="Yang Y."/>
        </authorList>
    </citation>
    <scope>NUCLEOTIDE SEQUENCE [LARGE SCALE GENOMIC DNA]</scope>
    <source>
        <strain evidence="6">Cfa_2016G</strain>
        <tissue evidence="6">Leaf</tissue>
    </source>
</reference>
<dbReference type="Proteomes" id="UP000327013">
    <property type="component" value="Unassembled WGS sequence"/>
</dbReference>
<dbReference type="OrthoDB" id="17458at2759"/>
<dbReference type="Gene3D" id="3.60.15.10">
    <property type="entry name" value="Ribonuclease Z/Hydroxyacylglutathione hydrolase-like"/>
    <property type="match status" value="1"/>
</dbReference>
<dbReference type="FunFam" id="3.60.15.10:FF:000041">
    <property type="entry name" value="Metallo-beta-lactamase domain protein"/>
    <property type="match status" value="1"/>
</dbReference>
<gene>
    <name evidence="6" type="ORF">FH972_026272</name>
</gene>
<dbReference type="GO" id="GO:0046872">
    <property type="term" value="F:metal ion binding"/>
    <property type="evidence" value="ECO:0007669"/>
    <property type="project" value="UniProtKB-KW"/>
</dbReference>
<proteinExistence type="inferred from homology"/>
<dbReference type="SUPFAM" id="SSF56281">
    <property type="entry name" value="Metallo-hydrolase/oxidoreductase"/>
    <property type="match status" value="1"/>
</dbReference>
<dbReference type="Pfam" id="PF00753">
    <property type="entry name" value="Lactamase_B"/>
    <property type="match status" value="1"/>
</dbReference>
<feature type="domain" description="Metallo-beta-lactamase" evidence="5">
    <location>
        <begin position="15"/>
        <end position="184"/>
    </location>
</feature>
<protein>
    <recommendedName>
        <fullName evidence="5">Metallo-beta-lactamase domain-containing protein</fullName>
    </recommendedName>
</protein>
<evidence type="ECO:0000313" key="7">
    <source>
        <dbReference type="Proteomes" id="UP000327013"/>
    </source>
</evidence>
<name>A0A5N6L3H7_9ROSI</name>
<keyword evidence="7" id="KW-1185">Reference proteome</keyword>
<dbReference type="Pfam" id="PF17778">
    <property type="entry name" value="WHD_BLACT"/>
    <property type="match status" value="1"/>
</dbReference>
<dbReference type="SMART" id="SM00849">
    <property type="entry name" value="Lactamase_B"/>
    <property type="match status" value="1"/>
</dbReference>